<protein>
    <recommendedName>
        <fullName evidence="5">Transmembrane protein</fullName>
    </recommendedName>
</protein>
<keyword evidence="4" id="KW-1185">Reference proteome</keyword>
<sequence>MQIEKEKQNNQQKDCTSIIMPDTTKNSRQPYPEESKFGGGSDDDTVMYVIGFCGALLGILLSGLWLALPITQLVMQNMYADQMDCKSFVPPRTWLIVEGVTSIVNVALLFFIIAGALTQKKVLILAAGIASIPSIFLSMFKFAWLIVGSVMFWRDCSNMNPTQINTLMWCSLIIGYVSLAFGICGRKSTQKNDDEK</sequence>
<name>A0A2H4UVY4_9VIRU</name>
<feature type="transmembrane region" description="Helical" evidence="2">
    <location>
        <begin position="46"/>
        <end position="68"/>
    </location>
</feature>
<feature type="transmembrane region" description="Helical" evidence="2">
    <location>
        <begin position="122"/>
        <end position="146"/>
    </location>
</feature>
<feature type="region of interest" description="Disordered" evidence="1">
    <location>
        <begin position="1"/>
        <end position="38"/>
    </location>
</feature>
<proteinExistence type="predicted"/>
<evidence type="ECO:0000256" key="2">
    <source>
        <dbReference type="SAM" id="Phobius"/>
    </source>
</evidence>
<evidence type="ECO:0000313" key="4">
    <source>
        <dbReference type="Proteomes" id="UP000240325"/>
    </source>
</evidence>
<evidence type="ECO:0000313" key="3">
    <source>
        <dbReference type="EMBL" id="ATZ81093.1"/>
    </source>
</evidence>
<dbReference type="EMBL" id="MF782455">
    <property type="protein sequence ID" value="ATZ81093.1"/>
    <property type="molecule type" value="Genomic_DNA"/>
</dbReference>
<accession>A0A2H4UVY4</accession>
<feature type="transmembrane region" description="Helical" evidence="2">
    <location>
        <begin position="166"/>
        <end position="184"/>
    </location>
</feature>
<organism evidence="3">
    <name type="scientific">Bodo saltans virus</name>
    <dbReference type="NCBI Taxonomy" id="2024608"/>
    <lineage>
        <taxon>Viruses</taxon>
        <taxon>Varidnaviria</taxon>
        <taxon>Bamfordvirae</taxon>
        <taxon>Nucleocytoviricota</taxon>
        <taxon>Megaviricetes</taxon>
        <taxon>Imitervirales</taxon>
        <taxon>Mimiviridae</taxon>
        <taxon>Klosneuvirinae</taxon>
        <taxon>Theiavirus</taxon>
        <taxon>Theiavirus salishense</taxon>
    </lineage>
</organism>
<keyword evidence="2" id="KW-0812">Transmembrane</keyword>
<feature type="transmembrane region" description="Helical" evidence="2">
    <location>
        <begin position="93"/>
        <end position="115"/>
    </location>
</feature>
<dbReference type="Proteomes" id="UP000240325">
    <property type="component" value="Segment"/>
</dbReference>
<reference evidence="3" key="1">
    <citation type="journal article" date="2017" name="Elife">
        <title>The kinetoplastid-infecting Bodo saltans virus (BsV), a window into the most abundant giant viruses in the sea.</title>
        <authorList>
            <person name="Deeg C.M."/>
            <person name="Chow C.-E.T."/>
            <person name="Suttle C.A."/>
        </authorList>
    </citation>
    <scope>NUCLEOTIDE SEQUENCE</scope>
    <source>
        <strain evidence="3">NG1</strain>
    </source>
</reference>
<evidence type="ECO:0000256" key="1">
    <source>
        <dbReference type="SAM" id="MobiDB-lite"/>
    </source>
</evidence>
<evidence type="ECO:0008006" key="5">
    <source>
        <dbReference type="Google" id="ProtNLM"/>
    </source>
</evidence>
<gene>
    <name evidence="3" type="ORF">BMW23_1049</name>
</gene>
<keyword evidence="2" id="KW-1133">Transmembrane helix</keyword>
<keyword evidence="2" id="KW-0472">Membrane</keyword>